<dbReference type="Gene3D" id="2.30.30.140">
    <property type="match status" value="1"/>
</dbReference>
<gene>
    <name evidence="2" type="ORF">PIB30_031714</name>
</gene>
<feature type="region of interest" description="Disordered" evidence="1">
    <location>
        <begin position="1"/>
        <end position="26"/>
    </location>
</feature>
<dbReference type="PANTHER" id="PTHR33432">
    <property type="entry name" value="PROTEIN EMSY-LIKE 4"/>
    <property type="match status" value="1"/>
</dbReference>
<feature type="region of interest" description="Disordered" evidence="1">
    <location>
        <begin position="206"/>
        <end position="229"/>
    </location>
</feature>
<dbReference type="PANTHER" id="PTHR33432:SF28">
    <property type="entry name" value="PROTEIN EMSY-LIKE 4"/>
    <property type="match status" value="1"/>
</dbReference>
<comment type="caution">
    <text evidence="2">The sequence shown here is derived from an EMBL/GenBank/DDBJ whole genome shotgun (WGS) entry which is preliminary data.</text>
</comment>
<dbReference type="CDD" id="cd20404">
    <property type="entry name" value="Tudor_Agenet_AtEML-like"/>
    <property type="match status" value="1"/>
</dbReference>
<feature type="region of interest" description="Disordered" evidence="1">
    <location>
        <begin position="110"/>
        <end position="155"/>
    </location>
</feature>
<name>A0ABU6SBT8_9FABA</name>
<evidence type="ECO:0000256" key="1">
    <source>
        <dbReference type="SAM" id="MobiDB-lite"/>
    </source>
</evidence>
<dbReference type="InterPro" id="IPR033485">
    <property type="entry name" value="EMSY-LIKE_plant"/>
</dbReference>
<dbReference type="SUPFAM" id="SSF63748">
    <property type="entry name" value="Tudor/PWWP/MBT"/>
    <property type="match status" value="1"/>
</dbReference>
<dbReference type="Proteomes" id="UP001341840">
    <property type="component" value="Unassembled WGS sequence"/>
</dbReference>
<keyword evidence="3" id="KW-1185">Reference proteome</keyword>
<evidence type="ECO:0000313" key="2">
    <source>
        <dbReference type="EMBL" id="MED6133817.1"/>
    </source>
</evidence>
<protein>
    <submittedName>
        <fullName evidence="2">Uncharacterized protein</fullName>
    </submittedName>
</protein>
<sequence length="229" mass="24954">MPPVASSMKQYPSGRGGRNQVPNTRLGDLAEGASFDSLIGRRVRTKWPDDNNFYEAVIADFNPANGLHNLVYDMGSANETWEWVNLSEISPEDIQWVGEDPGINLRGGIAGPGHGLNRPVGRDSVPGAGRGRGVPKGQSRKDILSSQNGIGKKAPDDIQILHTETLIKEVERVFSVNRPDPTEVEKAKKVLKDHEQALIDAIARLDDLSDGESDGGGHRFSHAQSMDRE</sequence>
<evidence type="ECO:0000313" key="3">
    <source>
        <dbReference type="Proteomes" id="UP001341840"/>
    </source>
</evidence>
<reference evidence="2 3" key="1">
    <citation type="journal article" date="2023" name="Plants (Basel)">
        <title>Bridging the Gap: Combining Genomics and Transcriptomics Approaches to Understand Stylosanthes scabra, an Orphan Legume from the Brazilian Caatinga.</title>
        <authorList>
            <person name="Ferreira-Neto J.R.C."/>
            <person name="da Silva M.D."/>
            <person name="Binneck E."/>
            <person name="de Melo N.F."/>
            <person name="da Silva R.H."/>
            <person name="de Melo A.L.T.M."/>
            <person name="Pandolfi V."/>
            <person name="Bustamante F.O."/>
            <person name="Brasileiro-Vidal A.C."/>
            <person name="Benko-Iseppon A.M."/>
        </authorList>
    </citation>
    <scope>NUCLEOTIDE SEQUENCE [LARGE SCALE GENOMIC DNA]</scope>
    <source>
        <tissue evidence="2">Leaves</tissue>
    </source>
</reference>
<accession>A0ABU6SBT8</accession>
<proteinExistence type="predicted"/>
<organism evidence="2 3">
    <name type="scientific">Stylosanthes scabra</name>
    <dbReference type="NCBI Taxonomy" id="79078"/>
    <lineage>
        <taxon>Eukaryota</taxon>
        <taxon>Viridiplantae</taxon>
        <taxon>Streptophyta</taxon>
        <taxon>Embryophyta</taxon>
        <taxon>Tracheophyta</taxon>
        <taxon>Spermatophyta</taxon>
        <taxon>Magnoliopsida</taxon>
        <taxon>eudicotyledons</taxon>
        <taxon>Gunneridae</taxon>
        <taxon>Pentapetalae</taxon>
        <taxon>rosids</taxon>
        <taxon>fabids</taxon>
        <taxon>Fabales</taxon>
        <taxon>Fabaceae</taxon>
        <taxon>Papilionoideae</taxon>
        <taxon>50 kb inversion clade</taxon>
        <taxon>dalbergioids sensu lato</taxon>
        <taxon>Dalbergieae</taxon>
        <taxon>Pterocarpus clade</taxon>
        <taxon>Stylosanthes</taxon>
    </lineage>
</organism>
<dbReference type="EMBL" id="JASCZI010060552">
    <property type="protein sequence ID" value="MED6133817.1"/>
    <property type="molecule type" value="Genomic_DNA"/>
</dbReference>